<feature type="transmembrane region" description="Helical" evidence="1">
    <location>
        <begin position="107"/>
        <end position="129"/>
    </location>
</feature>
<protein>
    <submittedName>
        <fullName evidence="2">(pine wood nematode) hypothetical protein</fullName>
    </submittedName>
</protein>
<gene>
    <name evidence="2" type="ORF">BXYJ_LOCUS12942</name>
</gene>
<reference evidence="2" key="1">
    <citation type="submission" date="2020-09" db="EMBL/GenBank/DDBJ databases">
        <authorList>
            <person name="Kikuchi T."/>
        </authorList>
    </citation>
    <scope>NUCLEOTIDE SEQUENCE</scope>
    <source>
        <strain evidence="2">Ka4C1</strain>
    </source>
</reference>
<accession>A0A7I8X7P3</accession>
<feature type="transmembrane region" description="Helical" evidence="1">
    <location>
        <begin position="38"/>
        <end position="58"/>
    </location>
</feature>
<dbReference type="Gene3D" id="1.20.1070.10">
    <property type="entry name" value="Rhodopsin 7-helix transmembrane proteins"/>
    <property type="match status" value="1"/>
</dbReference>
<keyword evidence="1" id="KW-0472">Membrane</keyword>
<evidence type="ECO:0000256" key="1">
    <source>
        <dbReference type="SAM" id="Phobius"/>
    </source>
</evidence>
<keyword evidence="3" id="KW-1185">Reference proteome</keyword>
<feature type="transmembrane region" description="Helical" evidence="1">
    <location>
        <begin position="150"/>
        <end position="168"/>
    </location>
</feature>
<dbReference type="PANTHER" id="PTHR23021">
    <property type="entry name" value="SERPENTINE RECEPTOR, CLASS T"/>
    <property type="match status" value="1"/>
</dbReference>
<feature type="transmembrane region" description="Helical" evidence="1">
    <location>
        <begin position="70"/>
        <end position="92"/>
    </location>
</feature>
<evidence type="ECO:0000313" key="2">
    <source>
        <dbReference type="EMBL" id="CAD5232851.1"/>
    </source>
</evidence>
<dbReference type="SUPFAM" id="SSF81321">
    <property type="entry name" value="Family A G protein-coupled receptor-like"/>
    <property type="match status" value="1"/>
</dbReference>
<dbReference type="OrthoDB" id="5842676at2759"/>
<comment type="caution">
    <text evidence="2">The sequence shown here is derived from an EMBL/GenBank/DDBJ whole genome shotgun (WGS) entry which is preliminary data.</text>
</comment>
<name>A0A7I8X7P3_BURXY</name>
<dbReference type="Proteomes" id="UP000659654">
    <property type="component" value="Unassembled WGS sequence"/>
</dbReference>
<dbReference type="EMBL" id="CAJFCV020000005">
    <property type="protein sequence ID" value="CAG9125931.1"/>
    <property type="molecule type" value="Genomic_DNA"/>
</dbReference>
<proteinExistence type="predicted"/>
<organism evidence="2 3">
    <name type="scientific">Bursaphelenchus xylophilus</name>
    <name type="common">Pinewood nematode worm</name>
    <name type="synonym">Aphelenchoides xylophilus</name>
    <dbReference type="NCBI Taxonomy" id="6326"/>
    <lineage>
        <taxon>Eukaryota</taxon>
        <taxon>Metazoa</taxon>
        <taxon>Ecdysozoa</taxon>
        <taxon>Nematoda</taxon>
        <taxon>Chromadorea</taxon>
        <taxon>Rhabditida</taxon>
        <taxon>Tylenchina</taxon>
        <taxon>Tylenchomorpha</taxon>
        <taxon>Aphelenchoidea</taxon>
        <taxon>Aphelenchoididae</taxon>
        <taxon>Bursaphelenchus</taxon>
    </lineage>
</organism>
<feature type="transmembrane region" description="Helical" evidence="1">
    <location>
        <begin position="277"/>
        <end position="299"/>
    </location>
</feature>
<dbReference type="PANTHER" id="PTHR23021:SF11">
    <property type="entry name" value="SERPENTINE RECEPTOR, CLASS T"/>
    <property type="match status" value="1"/>
</dbReference>
<dbReference type="Proteomes" id="UP000582659">
    <property type="component" value="Unassembled WGS sequence"/>
</dbReference>
<dbReference type="Pfam" id="PF10321">
    <property type="entry name" value="7TM_GPCR_Srt"/>
    <property type="match status" value="1"/>
</dbReference>
<feature type="transmembrane region" description="Helical" evidence="1">
    <location>
        <begin position="204"/>
        <end position="227"/>
    </location>
</feature>
<feature type="transmembrane region" description="Helical" evidence="1">
    <location>
        <begin position="247"/>
        <end position="265"/>
    </location>
</feature>
<evidence type="ECO:0000313" key="3">
    <source>
        <dbReference type="Proteomes" id="UP000659654"/>
    </source>
</evidence>
<dbReference type="InterPro" id="IPR019425">
    <property type="entry name" value="7TM_GPCR_serpentine_rcpt_Srt"/>
</dbReference>
<keyword evidence="1" id="KW-1133">Transmembrane helix</keyword>
<keyword evidence="1" id="KW-0812">Transmembrane</keyword>
<dbReference type="EMBL" id="CAJFDI010000005">
    <property type="protein sequence ID" value="CAD5232851.1"/>
    <property type="molecule type" value="Genomic_DNA"/>
</dbReference>
<dbReference type="AlphaFoldDB" id="A0A7I8X7P3"/>
<sequence length="337" mass="38172">MNLLLFDKKKFDRLYNCTLYDAGYFDAVKTPNAFVGTLYIFAGIAYELLYIPCLITMSKEKFLKSSCYKFMFFLGIIDILTIPFNATLYGWFALQGGVFCDNPMLEYFAGALTTALWCAASMTCVLLAINRLCDLATVNLMQLFFSGHRTYFWCILPVIYFYYFFMYTKPFMSTAAFYAGFSNPYVGTAFQAQTDAEYMNLSLIIHNIVIPISMVLIYTFICAVMIYKTMKQKSTGESGLSKHQKTAIIQSSLLCSVFVMAPVIYDYMNYFGAPPFMVVIGQICWQSCHGSAVIIYLIFNKSLRDEMYRTFVGGRIKVSVSATKPHTATASGNRSLT</sequence>